<reference evidence="4" key="1">
    <citation type="submission" date="2021-01" db="EMBL/GenBank/DDBJ databases">
        <authorList>
            <consortium name="Genoscope - CEA"/>
            <person name="William W."/>
        </authorList>
    </citation>
    <scope>NUCLEOTIDE SEQUENCE</scope>
</reference>
<protein>
    <recommendedName>
        <fullName evidence="3">RING-type domain-containing protein</fullName>
    </recommendedName>
</protein>
<comment type="caution">
    <text evidence="4">The sequence shown here is derived from an EMBL/GenBank/DDBJ whole genome shotgun (WGS) entry which is preliminary data.</text>
</comment>
<evidence type="ECO:0000313" key="4">
    <source>
        <dbReference type="EMBL" id="CAD8194123.1"/>
    </source>
</evidence>
<feature type="domain" description="RING-type" evidence="3">
    <location>
        <begin position="210"/>
        <end position="245"/>
    </location>
</feature>
<evidence type="ECO:0000259" key="3">
    <source>
        <dbReference type="PROSITE" id="PS50089"/>
    </source>
</evidence>
<dbReference type="PANTHER" id="PTHR22696:SF1">
    <property type="entry name" value="E3 UBIQUITIN-PROTEIN LIGASE RNF26"/>
    <property type="match status" value="1"/>
</dbReference>
<dbReference type="GO" id="GO:0008270">
    <property type="term" value="F:zinc ion binding"/>
    <property type="evidence" value="ECO:0007669"/>
    <property type="project" value="UniProtKB-KW"/>
</dbReference>
<dbReference type="InterPro" id="IPR001841">
    <property type="entry name" value="Znf_RING"/>
</dbReference>
<keyword evidence="2" id="KW-0812">Transmembrane</keyword>
<gene>
    <name evidence="4" type="ORF">POCTA_138.1.T1060073</name>
</gene>
<dbReference type="GO" id="GO:0016567">
    <property type="term" value="P:protein ubiquitination"/>
    <property type="evidence" value="ECO:0007669"/>
    <property type="project" value="TreeGrafter"/>
</dbReference>
<keyword evidence="1" id="KW-0863">Zinc-finger</keyword>
<keyword evidence="5" id="KW-1185">Reference proteome</keyword>
<dbReference type="OMA" id="VNNIFRM"/>
<dbReference type="EMBL" id="CAJJDP010000106">
    <property type="protein sequence ID" value="CAD8194123.1"/>
    <property type="molecule type" value="Genomic_DNA"/>
</dbReference>
<dbReference type="AlphaFoldDB" id="A0A8S1WW99"/>
<dbReference type="OrthoDB" id="10251804at2759"/>
<keyword evidence="1" id="KW-0862">Zinc</keyword>
<keyword evidence="2" id="KW-0472">Membrane</keyword>
<dbReference type="Pfam" id="PF13920">
    <property type="entry name" value="zf-C3HC4_3"/>
    <property type="match status" value="1"/>
</dbReference>
<dbReference type="PANTHER" id="PTHR22696">
    <property type="entry name" value="E3 UBIQUITIN-PROTEIN LIGASE RNF26"/>
    <property type="match status" value="1"/>
</dbReference>
<name>A0A8S1WW99_PAROT</name>
<organism evidence="4 5">
    <name type="scientific">Paramecium octaurelia</name>
    <dbReference type="NCBI Taxonomy" id="43137"/>
    <lineage>
        <taxon>Eukaryota</taxon>
        <taxon>Sar</taxon>
        <taxon>Alveolata</taxon>
        <taxon>Ciliophora</taxon>
        <taxon>Intramacronucleata</taxon>
        <taxon>Oligohymenophorea</taxon>
        <taxon>Peniculida</taxon>
        <taxon>Parameciidae</taxon>
        <taxon>Paramecium</taxon>
    </lineage>
</organism>
<evidence type="ECO:0000313" key="5">
    <source>
        <dbReference type="Proteomes" id="UP000683925"/>
    </source>
</evidence>
<proteinExistence type="predicted"/>
<accession>A0A8S1WW99</accession>
<dbReference type="Proteomes" id="UP000683925">
    <property type="component" value="Unassembled WGS sequence"/>
</dbReference>
<feature type="transmembrane region" description="Helical" evidence="2">
    <location>
        <begin position="167"/>
        <end position="185"/>
    </location>
</feature>
<evidence type="ECO:0000256" key="2">
    <source>
        <dbReference type="SAM" id="Phobius"/>
    </source>
</evidence>
<keyword evidence="2" id="KW-1133">Transmembrane helix</keyword>
<sequence length="257" mass="30580">MNILLFFGASFGLYLSVKSFIKQLMYLKQFRRNQPVNNIFRMIKNLDTNQKGLKYFNNMTITGYPIKRTQTLKSAFKMIDFKQKISDNLEVQISVPNKIYIMHGQEILSFRQRITLSHEKFFLVGDFIYNSQSQILRCNKIKALQEIKNMDLRQIFKEFYTKHLFKLLLKIVFIALCLITMYKIAKRMLIFENGQMNQILISNQHRQLKCTICKNRNSNIIVLPCQHLVSCQECCSRRHFCPICRSYIQGRQKIFND</sequence>
<dbReference type="GO" id="GO:0061630">
    <property type="term" value="F:ubiquitin protein ligase activity"/>
    <property type="evidence" value="ECO:0007669"/>
    <property type="project" value="TreeGrafter"/>
</dbReference>
<dbReference type="PROSITE" id="PS50089">
    <property type="entry name" value="ZF_RING_2"/>
    <property type="match status" value="1"/>
</dbReference>
<keyword evidence="1" id="KW-0479">Metal-binding</keyword>
<dbReference type="GO" id="GO:0006511">
    <property type="term" value="P:ubiquitin-dependent protein catabolic process"/>
    <property type="evidence" value="ECO:0007669"/>
    <property type="project" value="TreeGrafter"/>
</dbReference>
<evidence type="ECO:0000256" key="1">
    <source>
        <dbReference type="PROSITE-ProRule" id="PRU00175"/>
    </source>
</evidence>
<dbReference type="SMART" id="SM00184">
    <property type="entry name" value="RING"/>
    <property type="match status" value="1"/>
</dbReference>